<feature type="compositionally biased region" description="Polar residues" evidence="1">
    <location>
        <begin position="862"/>
        <end position="877"/>
    </location>
</feature>
<feature type="compositionally biased region" description="Low complexity" evidence="1">
    <location>
        <begin position="1050"/>
        <end position="1062"/>
    </location>
</feature>
<feature type="region of interest" description="Disordered" evidence="1">
    <location>
        <begin position="1308"/>
        <end position="1343"/>
    </location>
</feature>
<protein>
    <submittedName>
        <fullName evidence="2">Uncharacterized protein</fullName>
    </submittedName>
</protein>
<feature type="compositionally biased region" description="Polar residues" evidence="1">
    <location>
        <begin position="1087"/>
        <end position="1100"/>
    </location>
</feature>
<dbReference type="OrthoDB" id="6382824at2759"/>
<organism evidence="2 3">
    <name type="scientific">Pseudolycoriella hygida</name>
    <dbReference type="NCBI Taxonomy" id="35572"/>
    <lineage>
        <taxon>Eukaryota</taxon>
        <taxon>Metazoa</taxon>
        <taxon>Ecdysozoa</taxon>
        <taxon>Arthropoda</taxon>
        <taxon>Hexapoda</taxon>
        <taxon>Insecta</taxon>
        <taxon>Pterygota</taxon>
        <taxon>Neoptera</taxon>
        <taxon>Endopterygota</taxon>
        <taxon>Diptera</taxon>
        <taxon>Nematocera</taxon>
        <taxon>Sciaroidea</taxon>
        <taxon>Sciaridae</taxon>
        <taxon>Pseudolycoriella</taxon>
    </lineage>
</organism>
<dbReference type="EMBL" id="WJQU01002908">
    <property type="protein sequence ID" value="KAJ6629284.1"/>
    <property type="molecule type" value="Genomic_DNA"/>
</dbReference>
<evidence type="ECO:0000313" key="3">
    <source>
        <dbReference type="Proteomes" id="UP001151699"/>
    </source>
</evidence>
<proteinExistence type="predicted"/>
<feature type="compositionally biased region" description="Low complexity" evidence="1">
    <location>
        <begin position="834"/>
        <end position="844"/>
    </location>
</feature>
<feature type="compositionally biased region" description="Low complexity" evidence="1">
    <location>
        <begin position="1322"/>
        <end position="1343"/>
    </location>
</feature>
<feature type="region of interest" description="Disordered" evidence="1">
    <location>
        <begin position="976"/>
        <end position="1072"/>
    </location>
</feature>
<feature type="region of interest" description="Disordered" evidence="1">
    <location>
        <begin position="1213"/>
        <end position="1237"/>
    </location>
</feature>
<reference evidence="2" key="1">
    <citation type="submission" date="2022-07" db="EMBL/GenBank/DDBJ databases">
        <authorList>
            <person name="Trinca V."/>
            <person name="Uliana J.V.C."/>
            <person name="Torres T.T."/>
            <person name="Ward R.J."/>
            <person name="Monesi N."/>
        </authorList>
    </citation>
    <scope>NUCLEOTIDE SEQUENCE</scope>
    <source>
        <strain evidence="2">HSMRA1968</strain>
        <tissue evidence="2">Whole embryos</tissue>
    </source>
</reference>
<feature type="region of interest" description="Disordered" evidence="1">
    <location>
        <begin position="1087"/>
        <end position="1106"/>
    </location>
</feature>
<name>A0A9Q0MJS9_9DIPT</name>
<feature type="region of interest" description="Disordered" evidence="1">
    <location>
        <begin position="505"/>
        <end position="530"/>
    </location>
</feature>
<keyword evidence="3" id="KW-1185">Reference proteome</keyword>
<evidence type="ECO:0000256" key="1">
    <source>
        <dbReference type="SAM" id="MobiDB-lite"/>
    </source>
</evidence>
<feature type="compositionally biased region" description="Polar residues" evidence="1">
    <location>
        <begin position="1220"/>
        <end position="1231"/>
    </location>
</feature>
<dbReference type="Proteomes" id="UP001151699">
    <property type="component" value="Unassembled WGS sequence"/>
</dbReference>
<feature type="region of interest" description="Disordered" evidence="1">
    <location>
        <begin position="808"/>
        <end position="893"/>
    </location>
</feature>
<sequence length="1533" mass="175336">MKIYPPQHIHMEIGKPKTFYDLYDSVRVQSNIVIICDAGFTHILAEIVSRDAENYLVTRFETMGHASSNFNRLKTLIRNGFYNLVIMQFIDGNIEEYLARSSRTKMALKSAISTTILLVITTSVLCERWARQLPNEGFGSNANDWIPVPCPTCKPSDRQHGGRVLNFAQTAQASNQQQYIQNVIPQQKHWQHAKLAFNEEPMRLVSQGFLVPPQPNQQQFGFVNQFPQFAYQQENQQQYFQRVPIPQVNNLQYEFVQQPQIGQQNIPQPLSEALIMQKPQVFDKNELQTHVNHLPHQPQQPEEVQLLYVPLDTLYQQKQQQVNEANRNNLIPTNVNPHQINNFYTANPIATSTPASSSISSYHSTESPSFYERTKVKSNQPPLAMFMKNKVKNSHISINDVLGALKNAKNIDVLDSASKKSPKVFVGPSGLKTPEGYTKFELPYLSNIEQDRPNRQINNLPFFVAPLSYHAPNGFAKIPLPSPHVGSVVVNNPDNAVDSAINSETGFSQRHPKPTFENNKRGQPIDGSKTKEYEFPKYSHLDAYKTFKPMPTSHVTNEEYFNIDNKDSAKTFPANHRPEEYNENTSQAPFAPLNDFSNFRNKYTIEEKPTVSKENKVEEVYQSQTEKPVEYSTKAQEILKMKSHFREQNSQHIRPNIPSSEGISKETFSYSPVTISFENLLKPLSSTANYDFFDIPKSTDISTEAKPAKISFFTPTPNYDEVRSEKPKEEEQVKYFKYSIIDQTNSAPESQPSSKGIDEVTVEPVSVSNPSVGNKYWESNYNQFNGVSTLRPVQTLPGLINGLMDETSEKALSSTTETVNIPRRSQTRRRRPDTTQPPSTSTTDNSARRTTFRGRRPIHYANRTTTPRTIARNTSRVRYNPTPEERQQLRLQNTNTKKESENLEYQRDVLKQNYPVINRNPSTEAPTIENLSSSYRVAPEAPKTASENEFVVGNERGDVYIKEEDTTAVSVTTLRTVSENTNQRPNFRQSVRKTQRFGTTTTLSPTSGSTQAQERLSRDRYTVRPRSRYETTTQQARTTKKRNDLRQRRPTTTRSPVTSTVSGKEDSSNNDSYQQISRFNTDFYQESTPSTTNHRGGNQQKNHHRYSGSNFGLKSEETRWSVKSNQSSFQPIDPEANEEEDFNEENEPMIVTAQSYSEQDMESFNIPVKQSFDFSPLPTVKEGDKSKESPMETLFEELVNEIVTDSKKNEIVPETEDSENLPSNHKNTFTESNDEKKAQRRGVWKRIRVRPVDTFEAAESQNYGQQYINHIPNDDLKEDRFEKIKPFDFESTSTIETITDKVELEPTTPLAEEESHTEVSMASEIEGTSSTTTELESTSTTEAATEAQIEITTTIMPEEQSNIVSTIRSVESKIEDTTRQSYDQTDAQVTDHFTETPYYDDYDTERIFTDTHDENGEDDQEPQSSDIFSEVKQKLTDLFTIDHDYDYQENNLPLKMQQYTTIERNKSLNKISDEDFDRKAIKPQEVVTEATSSFHQNLMNSVIYATSTSTEVSHETEICYRGRCIKTDKKLKT</sequence>
<feature type="compositionally biased region" description="Polar residues" evidence="1">
    <location>
        <begin position="976"/>
        <end position="989"/>
    </location>
</feature>
<comment type="caution">
    <text evidence="2">The sequence shown here is derived from an EMBL/GenBank/DDBJ whole genome shotgun (WGS) entry which is preliminary data.</text>
</comment>
<accession>A0A9Q0MJS9</accession>
<feature type="compositionally biased region" description="Polar residues" evidence="1">
    <location>
        <begin position="810"/>
        <end position="819"/>
    </location>
</feature>
<gene>
    <name evidence="2" type="ORF">Bhyg_16771</name>
</gene>
<feature type="compositionally biased region" description="Low complexity" evidence="1">
    <location>
        <begin position="998"/>
        <end position="1010"/>
    </location>
</feature>
<feature type="region of interest" description="Disordered" evidence="1">
    <location>
        <begin position="1124"/>
        <end position="1143"/>
    </location>
</feature>
<evidence type="ECO:0000313" key="2">
    <source>
        <dbReference type="EMBL" id="KAJ6629284.1"/>
    </source>
</evidence>